<dbReference type="Proteomes" id="UP000472264">
    <property type="component" value="Chromosome 15"/>
</dbReference>
<evidence type="ECO:0000256" key="11">
    <source>
        <dbReference type="SAM" id="Phobius"/>
    </source>
</evidence>
<dbReference type="SUPFAM" id="SSF48264">
    <property type="entry name" value="Cytochrome P450"/>
    <property type="match status" value="1"/>
</dbReference>
<dbReference type="GO" id="GO:0020037">
    <property type="term" value="F:heme binding"/>
    <property type="evidence" value="ECO:0007669"/>
    <property type="project" value="InterPro"/>
</dbReference>
<keyword evidence="13" id="KW-1185">Reference proteome</keyword>
<dbReference type="Ensembl" id="ENSENLT00000004533.1">
    <property type="protein sequence ID" value="ENSENLP00000004288.1"/>
    <property type="gene ID" value="ENSENLG00000002013.1"/>
</dbReference>
<dbReference type="InterPro" id="IPR036396">
    <property type="entry name" value="Cyt_P450_sf"/>
</dbReference>
<dbReference type="GO" id="GO:0008395">
    <property type="term" value="F:steroid hydroxylase activity"/>
    <property type="evidence" value="ECO:0007669"/>
    <property type="project" value="TreeGrafter"/>
</dbReference>
<organism evidence="12 13">
    <name type="scientific">Echeneis naucrates</name>
    <name type="common">Live sharksucker</name>
    <dbReference type="NCBI Taxonomy" id="173247"/>
    <lineage>
        <taxon>Eukaryota</taxon>
        <taxon>Metazoa</taxon>
        <taxon>Chordata</taxon>
        <taxon>Craniata</taxon>
        <taxon>Vertebrata</taxon>
        <taxon>Euteleostomi</taxon>
        <taxon>Actinopterygii</taxon>
        <taxon>Neopterygii</taxon>
        <taxon>Teleostei</taxon>
        <taxon>Neoteleostei</taxon>
        <taxon>Acanthomorphata</taxon>
        <taxon>Carangaria</taxon>
        <taxon>Carangiformes</taxon>
        <taxon>Echeneidae</taxon>
        <taxon>Echeneis</taxon>
    </lineage>
</organism>
<evidence type="ECO:0000256" key="4">
    <source>
        <dbReference type="ARBA" id="ARBA00022617"/>
    </source>
</evidence>
<keyword evidence="11" id="KW-0472">Membrane</keyword>
<keyword evidence="11" id="KW-0812">Transmembrane</keyword>
<reference evidence="12" key="3">
    <citation type="submission" date="2025-09" db="UniProtKB">
        <authorList>
            <consortium name="Ensembl"/>
        </authorList>
    </citation>
    <scope>IDENTIFICATION</scope>
</reference>
<dbReference type="InterPro" id="IPR050705">
    <property type="entry name" value="Cytochrome_P450_3A"/>
</dbReference>
<evidence type="ECO:0000256" key="8">
    <source>
        <dbReference type="ARBA" id="ARBA00023033"/>
    </source>
</evidence>
<evidence type="ECO:0000256" key="10">
    <source>
        <dbReference type="RuleBase" id="RU000461"/>
    </source>
</evidence>
<evidence type="ECO:0000256" key="5">
    <source>
        <dbReference type="ARBA" id="ARBA00022723"/>
    </source>
</evidence>
<evidence type="ECO:0000256" key="2">
    <source>
        <dbReference type="ARBA" id="ARBA00010617"/>
    </source>
</evidence>
<keyword evidence="11" id="KW-1133">Transmembrane helix</keyword>
<name>A0A665TBJ1_ECHNA</name>
<reference evidence="12" key="2">
    <citation type="submission" date="2025-08" db="UniProtKB">
        <authorList>
            <consortium name="Ensembl"/>
        </authorList>
    </citation>
    <scope>IDENTIFICATION</scope>
</reference>
<dbReference type="PRINTS" id="PR00385">
    <property type="entry name" value="P450"/>
</dbReference>
<evidence type="ECO:0000313" key="12">
    <source>
        <dbReference type="Ensembl" id="ENSENLP00000004288.1"/>
    </source>
</evidence>
<keyword evidence="6 10" id="KW-0560">Oxidoreductase</keyword>
<keyword evidence="4 9" id="KW-0349">Heme</keyword>
<evidence type="ECO:0000313" key="13">
    <source>
        <dbReference type="Proteomes" id="UP000472264"/>
    </source>
</evidence>
<reference evidence="12" key="1">
    <citation type="submission" date="2021-04" db="EMBL/GenBank/DDBJ databases">
        <authorList>
            <consortium name="Wellcome Sanger Institute Data Sharing"/>
        </authorList>
    </citation>
    <scope>NUCLEOTIDE SEQUENCE [LARGE SCALE GENOMIC DNA]</scope>
</reference>
<comment type="similarity">
    <text evidence="2 10">Belongs to the cytochrome P450 family.</text>
</comment>
<evidence type="ECO:0000256" key="7">
    <source>
        <dbReference type="ARBA" id="ARBA00023004"/>
    </source>
</evidence>
<proteinExistence type="inferred from homology"/>
<dbReference type="FunFam" id="1.10.630.10:FF:000182">
    <property type="entry name" value="Cytochrome P450 3A4"/>
    <property type="match status" value="1"/>
</dbReference>
<dbReference type="GO" id="GO:0005506">
    <property type="term" value="F:iron ion binding"/>
    <property type="evidence" value="ECO:0007669"/>
    <property type="project" value="InterPro"/>
</dbReference>
<dbReference type="InterPro" id="IPR017972">
    <property type="entry name" value="Cyt_P450_CS"/>
</dbReference>
<dbReference type="GO" id="GO:0016712">
    <property type="term" value="F:oxidoreductase activity, acting on paired donors, with incorporation or reduction of molecular oxygen, reduced flavin or flavoprotein as one donor, and incorporation of one atom of oxygen"/>
    <property type="evidence" value="ECO:0007669"/>
    <property type="project" value="UniProtKB-EC"/>
</dbReference>
<dbReference type="Gene3D" id="1.10.630.10">
    <property type="entry name" value="Cytochrome P450"/>
    <property type="match status" value="1"/>
</dbReference>
<evidence type="ECO:0000256" key="9">
    <source>
        <dbReference type="PIRSR" id="PIRSR602401-1"/>
    </source>
</evidence>
<dbReference type="PROSITE" id="PS00086">
    <property type="entry name" value="CYTOCHROME_P450"/>
    <property type="match status" value="1"/>
</dbReference>
<keyword evidence="7 9" id="KW-0408">Iron</keyword>
<evidence type="ECO:0000256" key="6">
    <source>
        <dbReference type="ARBA" id="ARBA00023002"/>
    </source>
</evidence>
<dbReference type="PANTHER" id="PTHR24302">
    <property type="entry name" value="CYTOCHROME P450 FAMILY 3"/>
    <property type="match status" value="1"/>
</dbReference>
<gene>
    <name evidence="12" type="primary">LOC115055043</name>
</gene>
<feature type="transmembrane region" description="Helical" evidence="11">
    <location>
        <begin position="12"/>
        <end position="33"/>
    </location>
</feature>
<dbReference type="EC" id="1.14.14.1" evidence="3"/>
<keyword evidence="8 10" id="KW-0503">Monooxygenase</keyword>
<dbReference type="PRINTS" id="PR00463">
    <property type="entry name" value="EP450I"/>
</dbReference>
<feature type="binding site" description="axial binding residue" evidence="9">
    <location>
        <position position="407"/>
    </location>
    <ligand>
        <name>heme</name>
        <dbReference type="ChEBI" id="CHEBI:30413"/>
    </ligand>
    <ligandPart>
        <name>Fe</name>
        <dbReference type="ChEBI" id="CHEBI:18248"/>
    </ligandPart>
</feature>
<feature type="transmembrane region" description="Helical" evidence="11">
    <location>
        <begin position="211"/>
        <end position="228"/>
    </location>
</feature>
<dbReference type="InterPro" id="IPR002401">
    <property type="entry name" value="Cyt_P450_E_grp-I"/>
</dbReference>
<keyword evidence="5 9" id="KW-0479">Metal-binding</keyword>
<dbReference type="AlphaFoldDB" id="A0A665TBJ1"/>
<evidence type="ECO:0000256" key="1">
    <source>
        <dbReference type="ARBA" id="ARBA00001971"/>
    </source>
</evidence>
<comment type="cofactor">
    <cofactor evidence="1 9">
        <name>heme</name>
        <dbReference type="ChEBI" id="CHEBI:30413"/>
    </cofactor>
</comment>
<protein>
    <recommendedName>
        <fullName evidence="3">unspecific monooxygenase</fullName>
        <ecNumber evidence="3">1.14.14.1</ecNumber>
    </recommendedName>
</protein>
<dbReference type="Pfam" id="PF00067">
    <property type="entry name" value="p450"/>
    <property type="match status" value="2"/>
</dbReference>
<sequence length="461" mass="53386">MSFFTWSSPTTWTLVALFVTLLFLYSIWPYRLFTRLGIPGPRPLPFVGTLYNLKKGIAFDKECQAKYGDLWGLYEGRSPVLIVTDPEIIKNVMVKECYSTFTNRRENILAGPFDDAITTVKDERWKRIRSSLSPCFTSGRLKQIFPIVVRYTDRLIEKLGKMNSDEAVDVKQFVAPYSLDVITSVSFSVEADAINNPDDPLIVHLKNVLNFRLWLIFLLSVSYFYKLLGIDIMPRHSVDYFYNIIKKFKTQDFKESLTDHEILSQAFIFIFGGYDTTSASITYILYNLATNSEAMETLQNEIDAKLPRDAPVEYKDLFDLQYLDQVISESMRLIPTAPRLERMCKKTVEVKGVTIPEGTLIGIALTVLHKDPRYWSSPELFRPERFNKMEDVNPYAYMPFGLGPRNCVGMRYALLVMKMVIVRLLQHYSVQTCKETAVPLEFDWKYQPLKPVKLRFVPREL</sequence>
<accession>A0A665TBJ1</accession>
<evidence type="ECO:0000256" key="3">
    <source>
        <dbReference type="ARBA" id="ARBA00012109"/>
    </source>
</evidence>
<dbReference type="PANTHER" id="PTHR24302:SF17">
    <property type="entry name" value="CYTOCHROME P450, FAMILY 3, SUBFAMILY C, POLYPEPTIDE 4-RELATED"/>
    <property type="match status" value="1"/>
</dbReference>
<dbReference type="InterPro" id="IPR001128">
    <property type="entry name" value="Cyt_P450"/>
</dbReference>